<dbReference type="PANTHER" id="PTHR33096:SF1">
    <property type="entry name" value="CXC1-LIKE CYSTEINE CLUSTER ASSOCIATED WITH KDZ TRANSPOSASES DOMAIN-CONTAINING PROTEIN"/>
    <property type="match status" value="1"/>
</dbReference>
<reference evidence="1 2" key="1">
    <citation type="submission" date="2014-04" db="EMBL/GenBank/DDBJ databases">
        <authorList>
            <consortium name="DOE Joint Genome Institute"/>
            <person name="Kuo A."/>
            <person name="Kohler A."/>
            <person name="Jargeat P."/>
            <person name="Nagy L.G."/>
            <person name="Floudas D."/>
            <person name="Copeland A."/>
            <person name="Barry K.W."/>
            <person name="Cichocki N."/>
            <person name="Veneault-Fourrey C."/>
            <person name="LaButti K."/>
            <person name="Lindquist E.A."/>
            <person name="Lipzen A."/>
            <person name="Lundell T."/>
            <person name="Morin E."/>
            <person name="Murat C."/>
            <person name="Sun H."/>
            <person name="Tunlid A."/>
            <person name="Henrissat B."/>
            <person name="Grigoriev I.V."/>
            <person name="Hibbett D.S."/>
            <person name="Martin F."/>
            <person name="Nordberg H.P."/>
            <person name="Cantor M.N."/>
            <person name="Hua S.X."/>
        </authorList>
    </citation>
    <scope>NUCLEOTIDE SEQUENCE [LARGE SCALE GENOMIC DNA]</scope>
    <source>
        <strain evidence="1 2">Ve08.2h10</strain>
    </source>
</reference>
<name>A0A0D0CCU7_9AGAM</name>
<sequence length="298" mass="34065">SMKYPLAMINKLINVCGKDQAISSEIGCQLLKTVATSSLCDKAKGSNLCLAVNAFHGHAHNHKCQLQNHPMYLTGFGLEDLETCKRVFSSSNSVVPLIHHASHFHYIQFLDLQFRQWDKDKYLKLSQFLKNNYKQAMDVINNNTKELNVYHTMFPDKHFNFEQWQVKELHYLQSVAMEPVHGAQAIQYVKALEKLWKVQYSFTPNSGLSVTASEATKWKNLVLVEDLGSDMNIEADECWTPKSPKFKQYIEYSRHCDCICTVETFESLVVQHLLELARANLASTGKYQSMVVSLAHVI</sequence>
<dbReference type="InterPro" id="IPR040521">
    <property type="entry name" value="KDZ"/>
</dbReference>
<dbReference type="Pfam" id="PF18758">
    <property type="entry name" value="KDZ"/>
    <property type="match status" value="1"/>
</dbReference>
<reference evidence="2" key="2">
    <citation type="submission" date="2015-01" db="EMBL/GenBank/DDBJ databases">
        <title>Evolutionary Origins and Diversification of the Mycorrhizal Mutualists.</title>
        <authorList>
            <consortium name="DOE Joint Genome Institute"/>
            <consortium name="Mycorrhizal Genomics Consortium"/>
            <person name="Kohler A."/>
            <person name="Kuo A."/>
            <person name="Nagy L.G."/>
            <person name="Floudas D."/>
            <person name="Copeland A."/>
            <person name="Barry K.W."/>
            <person name="Cichocki N."/>
            <person name="Veneault-Fourrey C."/>
            <person name="LaButti K."/>
            <person name="Lindquist E.A."/>
            <person name="Lipzen A."/>
            <person name="Lundell T."/>
            <person name="Morin E."/>
            <person name="Murat C."/>
            <person name="Riley R."/>
            <person name="Ohm R."/>
            <person name="Sun H."/>
            <person name="Tunlid A."/>
            <person name="Henrissat B."/>
            <person name="Grigoriev I.V."/>
            <person name="Hibbett D.S."/>
            <person name="Martin F."/>
        </authorList>
    </citation>
    <scope>NUCLEOTIDE SEQUENCE [LARGE SCALE GENOMIC DNA]</scope>
    <source>
        <strain evidence="2">Ve08.2h10</strain>
    </source>
</reference>
<evidence type="ECO:0000313" key="2">
    <source>
        <dbReference type="Proteomes" id="UP000054538"/>
    </source>
</evidence>
<evidence type="ECO:0000313" key="1">
    <source>
        <dbReference type="EMBL" id="KIK80577.1"/>
    </source>
</evidence>
<dbReference type="OrthoDB" id="2505969at2759"/>
<dbReference type="Proteomes" id="UP000054538">
    <property type="component" value="Unassembled WGS sequence"/>
</dbReference>
<feature type="non-terminal residue" evidence="1">
    <location>
        <position position="1"/>
    </location>
</feature>
<dbReference type="PANTHER" id="PTHR33096">
    <property type="entry name" value="CXC2 DOMAIN-CONTAINING PROTEIN"/>
    <property type="match status" value="1"/>
</dbReference>
<dbReference type="InParanoid" id="A0A0D0CCU7"/>
<protein>
    <submittedName>
        <fullName evidence="1">Uncharacterized protein</fullName>
    </submittedName>
</protein>
<dbReference type="HOGENOM" id="CLU_056797_1_0_1"/>
<proteinExistence type="predicted"/>
<accession>A0A0D0CCU7</accession>
<keyword evidence="2" id="KW-1185">Reference proteome</keyword>
<gene>
    <name evidence="1" type="ORF">PAXRUDRAFT_158279</name>
</gene>
<dbReference type="AlphaFoldDB" id="A0A0D0CCU7"/>
<organism evidence="1 2">
    <name type="scientific">Paxillus rubicundulus Ve08.2h10</name>
    <dbReference type="NCBI Taxonomy" id="930991"/>
    <lineage>
        <taxon>Eukaryota</taxon>
        <taxon>Fungi</taxon>
        <taxon>Dikarya</taxon>
        <taxon>Basidiomycota</taxon>
        <taxon>Agaricomycotina</taxon>
        <taxon>Agaricomycetes</taxon>
        <taxon>Agaricomycetidae</taxon>
        <taxon>Boletales</taxon>
        <taxon>Paxilineae</taxon>
        <taxon>Paxillaceae</taxon>
        <taxon>Paxillus</taxon>
    </lineage>
</organism>
<dbReference type="EMBL" id="KN825983">
    <property type="protein sequence ID" value="KIK80577.1"/>
    <property type="molecule type" value="Genomic_DNA"/>
</dbReference>